<keyword evidence="4" id="KW-0460">Magnesium</keyword>
<evidence type="ECO:0000313" key="7">
    <source>
        <dbReference type="Proteomes" id="UP000003586"/>
    </source>
</evidence>
<evidence type="ECO:0000313" key="6">
    <source>
        <dbReference type="EMBL" id="AHF15027.1"/>
    </source>
</evidence>
<proteinExistence type="inferred from homology"/>
<dbReference type="HOGENOM" id="CLU_045011_13_3_10"/>
<dbReference type="CDD" id="cd07505">
    <property type="entry name" value="HAD_BPGM-like"/>
    <property type="match status" value="1"/>
</dbReference>
<dbReference type="SFLD" id="SFLDG01129">
    <property type="entry name" value="C1.5:_HAD__Beta-PGM__Phosphata"/>
    <property type="match status" value="1"/>
</dbReference>
<keyword evidence="3" id="KW-0479">Metal-binding</keyword>
<dbReference type="PRINTS" id="PR00413">
    <property type="entry name" value="HADHALOGNASE"/>
</dbReference>
<dbReference type="GO" id="GO:0046872">
    <property type="term" value="F:metal ion binding"/>
    <property type="evidence" value="ECO:0007669"/>
    <property type="project" value="UniProtKB-KW"/>
</dbReference>
<keyword evidence="5" id="KW-0119">Carbohydrate metabolism</keyword>
<dbReference type="Gene3D" id="1.10.150.240">
    <property type="entry name" value="Putative phosphatase, domain 2"/>
    <property type="match status" value="1"/>
</dbReference>
<comment type="cofactor">
    <cofactor evidence="1">
        <name>Mg(2+)</name>
        <dbReference type="ChEBI" id="CHEBI:18420"/>
    </cofactor>
</comment>
<dbReference type="PANTHER" id="PTHR46193:SF18">
    <property type="entry name" value="HEXITOL PHOSPHATASE B"/>
    <property type="match status" value="1"/>
</dbReference>
<dbReference type="OrthoDB" id="9797743at2"/>
<dbReference type="STRING" id="929713.NIASO_07375"/>
<evidence type="ECO:0000256" key="1">
    <source>
        <dbReference type="ARBA" id="ARBA00001946"/>
    </source>
</evidence>
<dbReference type="InterPro" id="IPR051600">
    <property type="entry name" value="Beta-PGM-like"/>
</dbReference>
<dbReference type="InterPro" id="IPR006439">
    <property type="entry name" value="HAD-SF_hydro_IA"/>
</dbReference>
<dbReference type="GO" id="GO:0003824">
    <property type="term" value="F:catalytic activity"/>
    <property type="evidence" value="ECO:0007669"/>
    <property type="project" value="UniProtKB-ARBA"/>
</dbReference>
<sequence length="218" mass="24337">MKYKGFIFDLNGTLIDDMPFHTKAWHRILNEELGATLTVDEVAREMYGKNSEVLDRIFGREHFTEEEKGRISVRKEQIYQAGFLPYLRGVNGVAGFLEKAKAQHIAMAIGTAAIPFNVDFVVDNLPLRAYFSAIITADDVVVSKPNPETFLKCAAALQLPPEECLVFEDVPKGVEAAQNAGMDAVVITTGHGPSEFSHLENVRFFIRDFTDPRLAVLF</sequence>
<evidence type="ECO:0000256" key="2">
    <source>
        <dbReference type="ARBA" id="ARBA00006171"/>
    </source>
</evidence>
<name>W0EW58_9BACT</name>
<dbReference type="PANTHER" id="PTHR46193">
    <property type="entry name" value="6-PHOSPHOGLUCONATE PHOSPHATASE"/>
    <property type="match status" value="1"/>
</dbReference>
<dbReference type="eggNOG" id="COG0637">
    <property type="taxonomic scope" value="Bacteria"/>
</dbReference>
<dbReference type="Gene3D" id="3.40.50.1000">
    <property type="entry name" value="HAD superfamily/HAD-like"/>
    <property type="match status" value="1"/>
</dbReference>
<evidence type="ECO:0000256" key="4">
    <source>
        <dbReference type="ARBA" id="ARBA00022842"/>
    </source>
</evidence>
<evidence type="ECO:0000256" key="3">
    <source>
        <dbReference type="ARBA" id="ARBA00022723"/>
    </source>
</evidence>
<evidence type="ECO:0000256" key="5">
    <source>
        <dbReference type="ARBA" id="ARBA00023277"/>
    </source>
</evidence>
<dbReference type="InterPro" id="IPR023198">
    <property type="entry name" value="PGP-like_dom2"/>
</dbReference>
<keyword evidence="7" id="KW-1185">Reference proteome</keyword>
<dbReference type="Pfam" id="PF00702">
    <property type="entry name" value="Hydrolase"/>
    <property type="match status" value="1"/>
</dbReference>
<dbReference type="NCBIfam" id="TIGR01509">
    <property type="entry name" value="HAD-SF-IA-v3"/>
    <property type="match status" value="1"/>
</dbReference>
<organism evidence="6 7">
    <name type="scientific">Niabella soli DSM 19437</name>
    <dbReference type="NCBI Taxonomy" id="929713"/>
    <lineage>
        <taxon>Bacteria</taxon>
        <taxon>Pseudomonadati</taxon>
        <taxon>Bacteroidota</taxon>
        <taxon>Chitinophagia</taxon>
        <taxon>Chitinophagales</taxon>
        <taxon>Chitinophagaceae</taxon>
        <taxon>Niabella</taxon>
    </lineage>
</organism>
<accession>W0EW58</accession>
<dbReference type="SFLD" id="SFLDS00003">
    <property type="entry name" value="Haloacid_Dehalogenase"/>
    <property type="match status" value="1"/>
</dbReference>
<gene>
    <name evidence="6" type="ORF">NIASO_07375</name>
</gene>
<dbReference type="RefSeq" id="WP_008584949.1">
    <property type="nucleotide sequence ID" value="NZ_CP007035.1"/>
</dbReference>
<reference evidence="6 7" key="1">
    <citation type="submission" date="2013-12" db="EMBL/GenBank/DDBJ databases">
        <authorList>
            <consortium name="DOE Joint Genome Institute"/>
            <person name="Eisen J."/>
            <person name="Huntemann M."/>
            <person name="Han J."/>
            <person name="Chen A."/>
            <person name="Kyrpides N."/>
            <person name="Mavromatis K."/>
            <person name="Markowitz V."/>
            <person name="Palaniappan K."/>
            <person name="Ivanova N."/>
            <person name="Schaumberg A."/>
            <person name="Pati A."/>
            <person name="Liolios K."/>
            <person name="Nordberg H.P."/>
            <person name="Cantor M.N."/>
            <person name="Hua S.X."/>
            <person name="Woyke T."/>
        </authorList>
    </citation>
    <scope>NUCLEOTIDE SEQUENCE [LARGE SCALE GENOMIC DNA]</scope>
    <source>
        <strain evidence="7">DSM 19437</strain>
    </source>
</reference>
<dbReference type="SUPFAM" id="SSF56784">
    <property type="entry name" value="HAD-like"/>
    <property type="match status" value="1"/>
</dbReference>
<protein>
    <submittedName>
        <fullName evidence="6">Haloacid dehalogenase</fullName>
    </submittedName>
</protein>
<dbReference type="InterPro" id="IPR036412">
    <property type="entry name" value="HAD-like_sf"/>
</dbReference>
<dbReference type="EMBL" id="CP007035">
    <property type="protein sequence ID" value="AHF15027.1"/>
    <property type="molecule type" value="Genomic_DNA"/>
</dbReference>
<dbReference type="KEGG" id="nso:NIASO_07375"/>
<comment type="similarity">
    <text evidence="2">Belongs to the HAD-like hydrolase superfamily. CbbY/CbbZ/Gph/YieH family.</text>
</comment>
<dbReference type="Proteomes" id="UP000003586">
    <property type="component" value="Chromosome"/>
</dbReference>
<dbReference type="SFLD" id="SFLDG01135">
    <property type="entry name" value="C1.5.6:_HAD__Beta-PGM__Phospha"/>
    <property type="match status" value="1"/>
</dbReference>
<dbReference type="AlphaFoldDB" id="W0EW58"/>
<dbReference type="InterPro" id="IPR023214">
    <property type="entry name" value="HAD_sf"/>
</dbReference>